<dbReference type="GeneID" id="69639055"/>
<evidence type="ECO:0000256" key="2">
    <source>
        <dbReference type="ARBA" id="ARBA00014024"/>
    </source>
</evidence>
<gene>
    <name evidence="5" type="ORF">CJD50_07040</name>
</gene>
<dbReference type="EMBL" id="NQMS01000002">
    <property type="protein sequence ID" value="PAV97791.1"/>
    <property type="molecule type" value="Genomic_DNA"/>
</dbReference>
<protein>
    <recommendedName>
        <fullName evidence="2">Curli production assembly/transport component CsgE</fullName>
    </recommendedName>
</protein>
<dbReference type="Pfam" id="PF10627">
    <property type="entry name" value="CsgE"/>
    <property type="match status" value="1"/>
</dbReference>
<keyword evidence="3 4" id="KW-0732">Signal</keyword>
<comment type="function">
    <text evidence="1">May be involved in the biogenesis of curli organelles.</text>
</comment>
<feature type="signal peptide" evidence="4">
    <location>
        <begin position="1"/>
        <end position="22"/>
    </location>
</feature>
<feature type="chain" id="PRO_5030043184" description="Curli production assembly/transport component CsgE" evidence="4">
    <location>
        <begin position="23"/>
        <end position="129"/>
    </location>
</feature>
<evidence type="ECO:0000313" key="5">
    <source>
        <dbReference type="EMBL" id="PAV97791.1"/>
    </source>
</evidence>
<name>A0A2A2MFY7_9GAMM</name>
<dbReference type="Proteomes" id="UP000218796">
    <property type="component" value="Unassembled WGS sequence"/>
</dbReference>
<proteinExistence type="predicted"/>
<dbReference type="OrthoDB" id="6869495at2"/>
<accession>A0A2A2MFY7</accession>
<keyword evidence="6" id="KW-1185">Reference proteome</keyword>
<dbReference type="RefSeq" id="WP_039186897.1">
    <property type="nucleotide sequence ID" value="NZ_CALECD010000042.1"/>
</dbReference>
<evidence type="ECO:0000256" key="3">
    <source>
        <dbReference type="ARBA" id="ARBA00022729"/>
    </source>
</evidence>
<comment type="caution">
    <text evidence="5">The sequence shown here is derived from an EMBL/GenBank/DDBJ whole genome shotgun (WGS) entry which is preliminary data.</text>
</comment>
<dbReference type="AlphaFoldDB" id="A0A2A2MFY7"/>
<dbReference type="KEGG" id="hpar:AL518_13045"/>
<dbReference type="NCBIfam" id="NF007701">
    <property type="entry name" value="PRK10386.1"/>
    <property type="match status" value="1"/>
</dbReference>
<evidence type="ECO:0000256" key="1">
    <source>
        <dbReference type="ARBA" id="ARBA00003989"/>
    </source>
</evidence>
<dbReference type="InterPro" id="IPR018900">
    <property type="entry name" value="Curli_CsgE"/>
</dbReference>
<organism evidence="5 6">
    <name type="scientific">Hafnia paralvei</name>
    <dbReference type="NCBI Taxonomy" id="546367"/>
    <lineage>
        <taxon>Bacteria</taxon>
        <taxon>Pseudomonadati</taxon>
        <taxon>Pseudomonadota</taxon>
        <taxon>Gammaproteobacteria</taxon>
        <taxon>Enterobacterales</taxon>
        <taxon>Hafniaceae</taxon>
        <taxon>Hafnia</taxon>
    </lineage>
</organism>
<evidence type="ECO:0000313" key="6">
    <source>
        <dbReference type="Proteomes" id="UP000218796"/>
    </source>
</evidence>
<evidence type="ECO:0000256" key="4">
    <source>
        <dbReference type="SAM" id="SignalP"/>
    </source>
</evidence>
<reference evidence="5 6" key="1">
    <citation type="submission" date="2017-08" db="EMBL/GenBank/DDBJ databases">
        <title>Draft Genome Sequence of Hafnia alvei CITHA-6 Isolated from Raw Bovine Milk.</title>
        <authorList>
            <person name="Culligan E.P."/>
            <person name="Mcsweeney A."/>
            <person name="O'Doherty C."/>
            <person name="Gleeson E."/>
            <person name="O'Riordan D."/>
            <person name="Sleator R.D."/>
        </authorList>
    </citation>
    <scope>NUCLEOTIDE SEQUENCE [LARGE SCALE GENOMIC DNA]</scope>
    <source>
        <strain evidence="5 6">CITHA-6</strain>
    </source>
</reference>
<sequence length="129" mass="14404">MKKIMFILVIASICSAGKNASAAEIEVPGLITDHTVTSIGHAFYRDFSDNWGKEYPGTLTINERPSARWGSWITIKIEQDTVYQTFLFPNKRSFDKDVAVAIESVNESLSRRSIDKALLNTGDLTADEF</sequence>